<dbReference type="Gene3D" id="3.40.190.10">
    <property type="entry name" value="Periplasmic binding protein-like II"/>
    <property type="match status" value="1"/>
</dbReference>
<dbReference type="InterPro" id="IPR006059">
    <property type="entry name" value="SBP"/>
</dbReference>
<name>A0A8J3IKM6_9CHLR</name>
<dbReference type="InterPro" id="IPR050490">
    <property type="entry name" value="Bact_solute-bd_prot1"/>
</dbReference>
<comment type="caution">
    <text evidence="1">The sequence shown here is derived from an EMBL/GenBank/DDBJ whole genome shotgun (WGS) entry which is preliminary data.</text>
</comment>
<accession>A0A8J3IKM6</accession>
<reference evidence="1" key="1">
    <citation type="submission" date="2020-10" db="EMBL/GenBank/DDBJ databases">
        <title>Taxonomic study of unclassified bacteria belonging to the class Ktedonobacteria.</title>
        <authorList>
            <person name="Yabe S."/>
            <person name="Wang C.M."/>
            <person name="Zheng Y."/>
            <person name="Sakai Y."/>
            <person name="Cavaletti L."/>
            <person name="Monciardini P."/>
            <person name="Donadio S."/>
        </authorList>
    </citation>
    <scope>NUCLEOTIDE SEQUENCE</scope>
    <source>
        <strain evidence="1">ID150040</strain>
    </source>
</reference>
<dbReference type="EMBL" id="BNJK01000001">
    <property type="protein sequence ID" value="GHO97319.1"/>
    <property type="molecule type" value="Genomic_DNA"/>
</dbReference>
<keyword evidence="2" id="KW-1185">Reference proteome</keyword>
<dbReference type="CDD" id="cd13585">
    <property type="entry name" value="PBP2_TMBP_like"/>
    <property type="match status" value="1"/>
</dbReference>
<evidence type="ECO:0000313" key="2">
    <source>
        <dbReference type="Proteomes" id="UP000597444"/>
    </source>
</evidence>
<organism evidence="1 2">
    <name type="scientific">Reticulibacter mediterranei</name>
    <dbReference type="NCBI Taxonomy" id="2778369"/>
    <lineage>
        <taxon>Bacteria</taxon>
        <taxon>Bacillati</taxon>
        <taxon>Chloroflexota</taxon>
        <taxon>Ktedonobacteria</taxon>
        <taxon>Ktedonobacterales</taxon>
        <taxon>Reticulibacteraceae</taxon>
        <taxon>Reticulibacter</taxon>
    </lineage>
</organism>
<proteinExistence type="predicted"/>
<dbReference type="AlphaFoldDB" id="A0A8J3IKM6"/>
<dbReference type="Pfam" id="PF01547">
    <property type="entry name" value="SBP_bac_1"/>
    <property type="match status" value="1"/>
</dbReference>
<gene>
    <name evidence="1" type="ORF">KSF_073670</name>
</gene>
<protein>
    <submittedName>
        <fullName evidence="1">Sugar-binding protein</fullName>
    </submittedName>
</protein>
<dbReference type="SUPFAM" id="SSF53850">
    <property type="entry name" value="Periplasmic binding protein-like II"/>
    <property type="match status" value="1"/>
</dbReference>
<evidence type="ECO:0000313" key="1">
    <source>
        <dbReference type="EMBL" id="GHO97319.1"/>
    </source>
</evidence>
<dbReference type="PANTHER" id="PTHR43649:SF32">
    <property type="entry name" value="SUGAR BINDING SECRETED PROTEIN"/>
    <property type="match status" value="1"/>
</dbReference>
<dbReference type="RefSeq" id="WP_220207884.1">
    <property type="nucleotide sequence ID" value="NZ_BNJK01000001.1"/>
</dbReference>
<dbReference type="Proteomes" id="UP000597444">
    <property type="component" value="Unassembled WGS sequence"/>
</dbReference>
<sequence>MSRDEMQGLTRDLFASRISRRTFSTRAIAAGFSASAVSAFLAACGGDESSNPADSSGQITVWTWPDNDKTFEKTIPIFEKKFPKITVKVQAFDSSSYHDKLLASLVAGSGPDVAMVEIGNIAKFKGKPGFVDLAQSPYDAKQYKSNYAAYSWNYVADEQTGKIFTLPKNTGPGAMFYRRDLFQKAGLPTEPDAVHALLKDWDAFLSAAKKLAISSKQWMVATPGQIFNTMLAQAHLSYYDAGGNLQLRNPAYRTALQYTKNAWQAGFISPFKEWGTEWAATMQNGTIATYLYGNWFGGLLKSVYAKGTDGKWGVTDAPAFQGSSAYDSGGDFIGILESSQNKGAAWNFIKFVTQDPDSLKTMYLANDLYPAWSPALSQQWLNTSDTFYSGQQVNQIFSQVQAKMTPPVTNPNDPVVSTVMTSALQDLTQGNLSVDAVLDKAEQQIKAKTGK</sequence>
<dbReference type="PANTHER" id="PTHR43649">
    <property type="entry name" value="ARABINOSE-BINDING PROTEIN-RELATED"/>
    <property type="match status" value="1"/>
</dbReference>